<keyword evidence="1" id="KW-0677">Repeat</keyword>
<dbReference type="WBParaSite" id="ECPE_0000458201-mRNA-1">
    <property type="protein sequence ID" value="ECPE_0000458201-mRNA-1"/>
    <property type="gene ID" value="ECPE_0000458201"/>
</dbReference>
<reference evidence="7" key="1">
    <citation type="submission" date="2016-06" db="UniProtKB">
        <authorList>
            <consortium name="WormBaseParasite"/>
        </authorList>
    </citation>
    <scope>IDENTIFICATION</scope>
</reference>
<dbReference type="InterPro" id="IPR004088">
    <property type="entry name" value="KH_dom_type_1"/>
</dbReference>
<evidence type="ECO:0000259" key="4">
    <source>
        <dbReference type="SMART" id="SM00322"/>
    </source>
</evidence>
<dbReference type="InterPro" id="IPR004087">
    <property type="entry name" value="KH_dom"/>
</dbReference>
<feature type="compositionally biased region" description="Low complexity" evidence="3">
    <location>
        <begin position="265"/>
        <end position="277"/>
    </location>
</feature>
<dbReference type="GO" id="GO:0005737">
    <property type="term" value="C:cytoplasm"/>
    <property type="evidence" value="ECO:0007669"/>
    <property type="project" value="TreeGrafter"/>
</dbReference>
<dbReference type="AlphaFoldDB" id="A0A183AC85"/>
<feature type="compositionally biased region" description="Basic and acidic residues" evidence="3">
    <location>
        <begin position="406"/>
        <end position="417"/>
    </location>
</feature>
<dbReference type="Pfam" id="PF00013">
    <property type="entry name" value="KH_1"/>
    <property type="match status" value="1"/>
</dbReference>
<dbReference type="PANTHER" id="PTHR10627">
    <property type="entry name" value="SCP160"/>
    <property type="match status" value="1"/>
</dbReference>
<proteinExistence type="predicted"/>
<name>A0A183AC85_9TREM</name>
<dbReference type="EMBL" id="UZAN01041427">
    <property type="protein sequence ID" value="VDP72994.1"/>
    <property type="molecule type" value="Genomic_DNA"/>
</dbReference>
<evidence type="ECO:0000313" key="5">
    <source>
        <dbReference type="EMBL" id="VDP72994.1"/>
    </source>
</evidence>
<keyword evidence="6" id="KW-1185">Reference proteome</keyword>
<evidence type="ECO:0000313" key="6">
    <source>
        <dbReference type="Proteomes" id="UP000272942"/>
    </source>
</evidence>
<dbReference type="Proteomes" id="UP000272942">
    <property type="component" value="Unassembled WGS sequence"/>
</dbReference>
<dbReference type="InterPro" id="IPR054727">
    <property type="entry name" value="BICC1_KH"/>
</dbReference>
<feature type="region of interest" description="Disordered" evidence="3">
    <location>
        <begin position="256"/>
        <end position="278"/>
    </location>
</feature>
<keyword evidence="2" id="KW-0694">RNA-binding</keyword>
<organism evidence="7">
    <name type="scientific">Echinostoma caproni</name>
    <dbReference type="NCBI Taxonomy" id="27848"/>
    <lineage>
        <taxon>Eukaryota</taxon>
        <taxon>Metazoa</taxon>
        <taxon>Spiralia</taxon>
        <taxon>Lophotrochozoa</taxon>
        <taxon>Platyhelminthes</taxon>
        <taxon>Trematoda</taxon>
        <taxon>Digenea</taxon>
        <taxon>Plagiorchiida</taxon>
        <taxon>Echinostomata</taxon>
        <taxon>Echinostomatoidea</taxon>
        <taxon>Echinostomatidae</taxon>
        <taxon>Echinostoma</taxon>
    </lineage>
</organism>
<dbReference type="GO" id="GO:0003723">
    <property type="term" value="F:RNA binding"/>
    <property type="evidence" value="ECO:0007669"/>
    <property type="project" value="UniProtKB-UniRule"/>
</dbReference>
<gene>
    <name evidence="5" type="ORF">ECPE_LOCUS4570</name>
</gene>
<dbReference type="SUPFAM" id="SSF54791">
    <property type="entry name" value="Eukaryotic type KH-domain (KH-domain type I)"/>
    <property type="match status" value="1"/>
</dbReference>
<dbReference type="Gene3D" id="3.30.310.270">
    <property type="match status" value="1"/>
</dbReference>
<dbReference type="Pfam" id="PF22985">
    <property type="entry name" value="KH_BICC1"/>
    <property type="match status" value="2"/>
</dbReference>
<evidence type="ECO:0000313" key="7">
    <source>
        <dbReference type="WBParaSite" id="ECPE_0000458201-mRNA-1"/>
    </source>
</evidence>
<feature type="region of interest" description="Disordered" evidence="3">
    <location>
        <begin position="396"/>
        <end position="425"/>
    </location>
</feature>
<dbReference type="SMART" id="SM00322">
    <property type="entry name" value="KH"/>
    <property type="match status" value="2"/>
</dbReference>
<dbReference type="PROSITE" id="PS50084">
    <property type="entry name" value="KH_TYPE_1"/>
    <property type="match status" value="1"/>
</dbReference>
<accession>A0A183AC85</accession>
<dbReference type="InterPro" id="IPR036612">
    <property type="entry name" value="KH_dom_type_1_sf"/>
</dbReference>
<dbReference type="Gene3D" id="3.30.1370.10">
    <property type="entry name" value="K Homology domain, type 1"/>
    <property type="match status" value="1"/>
</dbReference>
<dbReference type="OrthoDB" id="271862at2759"/>
<evidence type="ECO:0000256" key="1">
    <source>
        <dbReference type="ARBA" id="ARBA00022737"/>
    </source>
</evidence>
<feature type="domain" description="K Homology" evidence="4">
    <location>
        <begin position="74"/>
        <end position="200"/>
    </location>
</feature>
<protein>
    <submittedName>
        <fullName evidence="7">KH domain-containing protein</fullName>
    </submittedName>
</protein>
<reference evidence="5 6" key="2">
    <citation type="submission" date="2018-11" db="EMBL/GenBank/DDBJ databases">
        <authorList>
            <consortium name="Pathogen Informatics"/>
        </authorList>
    </citation>
    <scope>NUCLEOTIDE SEQUENCE [LARGE SCALE GENOMIC DNA]</scope>
    <source>
        <strain evidence="5 6">Egypt</strain>
    </source>
</reference>
<feature type="domain" description="K Homology" evidence="4">
    <location>
        <begin position="209"/>
        <end position="309"/>
    </location>
</feature>
<dbReference type="PANTHER" id="PTHR10627:SF69">
    <property type="entry name" value="PROTEIN BICAUDAL C"/>
    <property type="match status" value="1"/>
</dbReference>
<sequence>MDFDKGRWSYYVAGHIRHVTALSTDMWYFVRRILARGSVSHAENDLPTLNSDLLSWRRRESNLTSPVRHTSQENRVTLMIDVPHTDHSHVIGRGGRNIKAVMLDTQCHIHFPDSNRASTAEKSNQDMLPIEFTFALPIRQTSQTSSLRNSPLIRQLEAIHSVEISFRNIYSLFDSHVMVSVKGLSCNSRETKAACQALMQYFYGPNTTIPVSMSINMDPNYQVNFLGHRTPDDLSQLVHQTTDAIITVQDSRYLNDTDSSPGTNQSGSISRLSQSSLTRKSRAKPVKIEIHGTVDSVFLARQLISNLLPVTLVFGVLSEECEWLKHVDIAQLAEQYDVTVDINTKIRHPIRSVVIRTTERNIRSLYSTWQLITGAVHQMASQTIPIVLGISRSSRDTEDLQNSRPGADRVLKDKEPNGSRSVLIR</sequence>
<evidence type="ECO:0000256" key="3">
    <source>
        <dbReference type="SAM" id="MobiDB-lite"/>
    </source>
</evidence>
<evidence type="ECO:0000256" key="2">
    <source>
        <dbReference type="PROSITE-ProRule" id="PRU00117"/>
    </source>
</evidence>